<evidence type="ECO:0008006" key="5">
    <source>
        <dbReference type="Google" id="ProtNLM"/>
    </source>
</evidence>
<evidence type="ECO:0000313" key="4">
    <source>
        <dbReference type="Proteomes" id="UP000215224"/>
    </source>
</evidence>
<feature type="signal peptide" evidence="2">
    <location>
        <begin position="1"/>
        <end position="24"/>
    </location>
</feature>
<name>A0A223KPC1_9BACI</name>
<keyword evidence="2" id="KW-0732">Signal</keyword>
<dbReference type="RefSeq" id="WP_066411787.1">
    <property type="nucleotide sequence ID" value="NZ_CP018866.1"/>
</dbReference>
<proteinExistence type="predicted"/>
<keyword evidence="1" id="KW-0812">Transmembrane</keyword>
<accession>A0A223KPC1</accession>
<feature type="transmembrane region" description="Helical" evidence="1">
    <location>
        <begin position="390"/>
        <end position="410"/>
    </location>
</feature>
<dbReference type="Proteomes" id="UP000215224">
    <property type="component" value="Chromosome"/>
</dbReference>
<dbReference type="AlphaFoldDB" id="A0A223KPC1"/>
<dbReference type="STRING" id="1314751.GCA_001591425_00555"/>
<keyword evidence="1" id="KW-1133">Transmembrane helix</keyword>
<evidence type="ECO:0000256" key="1">
    <source>
        <dbReference type="SAM" id="Phobius"/>
    </source>
</evidence>
<keyword evidence="1" id="KW-0472">Membrane</keyword>
<organism evidence="3 4">
    <name type="scientific">Sutcliffiella cohnii</name>
    <dbReference type="NCBI Taxonomy" id="33932"/>
    <lineage>
        <taxon>Bacteria</taxon>
        <taxon>Bacillati</taxon>
        <taxon>Bacillota</taxon>
        <taxon>Bacilli</taxon>
        <taxon>Bacillales</taxon>
        <taxon>Bacillaceae</taxon>
        <taxon>Sutcliffiella</taxon>
    </lineage>
</organism>
<feature type="transmembrane region" description="Helical" evidence="1">
    <location>
        <begin position="361"/>
        <end position="381"/>
    </location>
</feature>
<reference evidence="3 4" key="1">
    <citation type="submission" date="2016-12" db="EMBL/GenBank/DDBJ databases">
        <title>The whole genome sequencing and assembly of Bacillus cohnii DSM 6307T strain.</title>
        <authorList>
            <person name="Lee Y.-J."/>
            <person name="Yi H."/>
            <person name="Bahn Y.-S."/>
            <person name="Kim J.F."/>
            <person name="Lee D.-W."/>
        </authorList>
    </citation>
    <scope>NUCLEOTIDE SEQUENCE [LARGE SCALE GENOMIC DNA]</scope>
    <source>
        <strain evidence="3 4">DSM 6307</strain>
    </source>
</reference>
<dbReference type="EMBL" id="CP018866">
    <property type="protein sequence ID" value="AST91341.1"/>
    <property type="molecule type" value="Genomic_DNA"/>
</dbReference>
<dbReference type="KEGG" id="bcoh:BC6307_08655"/>
<protein>
    <recommendedName>
        <fullName evidence="5">DUF4350 domain-containing protein</fullName>
    </recommendedName>
</protein>
<gene>
    <name evidence="3" type="ORF">BC6307_08655</name>
</gene>
<evidence type="ECO:0000256" key="2">
    <source>
        <dbReference type="SAM" id="SignalP"/>
    </source>
</evidence>
<evidence type="ECO:0000313" key="3">
    <source>
        <dbReference type="EMBL" id="AST91341.1"/>
    </source>
</evidence>
<dbReference type="SUPFAM" id="SSF52317">
    <property type="entry name" value="Class I glutamine amidotransferase-like"/>
    <property type="match status" value="1"/>
</dbReference>
<dbReference type="InterPro" id="IPR029062">
    <property type="entry name" value="Class_I_gatase-like"/>
</dbReference>
<feature type="chain" id="PRO_5011230657" description="DUF4350 domain-containing protein" evidence="2">
    <location>
        <begin position="25"/>
        <end position="814"/>
    </location>
</feature>
<sequence>MRKFMYFMLIALLFSFLNPTTTNAETNVEVKVEYGVDNKVQQFKGFPVRVQLKNNGEYIKGDLVVFSSPSYNASGSYVVPVEIGAGETKTVELSVKGMNEYFSYYGNTPPNFISFYEGGVEKGKEIKLKGNASAKPRYLGDNRLVVGVLSNNFDAVNYFKLIRHQSEPIELLNVSADNIPTQSFGLEMFDVLLVHDFAVSTLTSEQQTAIKQWVASGGSVIYDTKIGISNDLGELQDFLLFQPSNEVALDTLVEDGSLPSGISTFTGQVSDETSQVIAKDGDVPLVYHKSIGLGKVTQVNSNLGSDAWKDWEHLNLWWRAILQKASSKNVNSYHHPSFYENLYELTSVGESFPGSIISVPLLIGAFILYLIVLIPILYFILHKKDKREHAWWIIPTIAIMTSVMIFVIGAKDRIAGTQINESTILLMNEDSSQPASGVGIVSILTNSGGAYKISTEHEGVDLFPIVYGYDNNFETARRHAYIQTGVQGTEITYNNVDYWSIRTALGKVQSVQLGDMNVDLGIEGEKIVGTVENLLPYELKDAHLLAGSSATKLGDIGIGEKFQVNAELTQKNVANALTAPTQFVSGRVFPEIHKKMTNSYYGTNIEKDELEEWRKYQMLSMLLNNNQVFSVDQPILIGFVHQSILEPKVNGKSENSTSMHLVAIPVKMKIDEVGIFNMKEEHFSPTISVMEGERGTIYHNGLDYGEQFIHLGPGSYTIQYQLPDIINKEKDAINEIKLKLRTRNEMIEYFLFNSKTNELEGLPNEHTVKIDSNVEEYINENNSIQIMVKIDPSTDSEITVPAIEIEGELNNDRN</sequence>
<keyword evidence="4" id="KW-1185">Reference proteome</keyword>